<feature type="transmembrane region" description="Helical" evidence="1">
    <location>
        <begin position="174"/>
        <end position="191"/>
    </location>
</feature>
<protein>
    <submittedName>
        <fullName evidence="2">UmpB protein</fullName>
    </submittedName>
</protein>
<keyword evidence="1" id="KW-0812">Transmembrane</keyword>
<evidence type="ECO:0000313" key="2">
    <source>
        <dbReference type="EMBL" id="CAE7149659.1"/>
    </source>
</evidence>
<comment type="caution">
    <text evidence="2">The sequence shown here is derived from an EMBL/GenBank/DDBJ whole genome shotgun (WGS) entry which is preliminary data.</text>
</comment>
<dbReference type="InterPro" id="IPR011322">
    <property type="entry name" value="N-reg_PII-like_a/b"/>
</dbReference>
<feature type="transmembrane region" description="Helical" evidence="1">
    <location>
        <begin position="242"/>
        <end position="265"/>
    </location>
</feature>
<feature type="transmembrane region" description="Helical" evidence="1">
    <location>
        <begin position="408"/>
        <end position="428"/>
    </location>
</feature>
<dbReference type="OrthoDB" id="10262936at2759"/>
<feature type="transmembrane region" description="Helical" evidence="1">
    <location>
        <begin position="211"/>
        <end position="230"/>
    </location>
</feature>
<dbReference type="EMBL" id="CAJNIZ010000001">
    <property type="protein sequence ID" value="CAE7149659.1"/>
    <property type="molecule type" value="Genomic_DNA"/>
</dbReference>
<evidence type="ECO:0000313" key="3">
    <source>
        <dbReference type="Proteomes" id="UP000649617"/>
    </source>
</evidence>
<sequence>MMDNPRFKLGARDTLRILWPYVKRNFMNQVEGIWFIVAYLIIFQLLILQLPIVYAAMIAIGIFVVAVGLMFFMEGLRLGLMPLGEEIGSILPKNSRMPVILLFAFLLGVGATFAEPAIAVLKAAGAGVKPDQAPLLYSLLNDFSGQLVGSVGVGVGLAVMIGVLRFFFAWPLKYLAIPVVGLLLALSFYFSRVPVLADVLGLAWDCGAVTTGPVTVPLVLALGIGVCRVVSSGNGSGGHSGFGIVTLASLFPILAVLCLSLLHYAQQDYWGAANYTGSTEIETAAQNNNSTPTLEKSLEPIDSDEYAEYLRSGKLPQGYVLEFHGGSAELDNGVITVERPDLTIKKLYQRDFEVLSDQTWDEQSNFSDKLSAAGMDALRAIIPLCLFLYIVLRLVLRQRLAPRNDVGIGVLFAFAGMTLFGLGIALGLTPLGGQLGSNVPVAFAEILPWGLDHVEGPLFSDHWGKFVAIGFAFFLGYGATLAEPALNALGDTVERITVGAFRKKLLMQSVAVGVGFGIAAGIFKMAYNLPLIWMLIPPYLLVLVLTWISPHSFVNFSWDSAGVTTGPITVPLVLAMGLGVGANVPGVADGFGILALASVGPILTVLTVGNLMFANGDKFSIVTAILPNANTNSVLPVVLEDPGTSALVWKARGTLLQDHWWKRWLPPISPAKTMLQMLVPDADVARLVSTIVETGRLHQQATGAVFSTPCDSVYLGSEFHVWPGREGAGVTSSQHSLTEDLSIILAIVGHNNADRVSKAAINSGTHGPVVYYCEGRGLRDRLGWLRITKEHEKEVMMVITEESDADGVFEAMAKAGDLHLPGRGFMYRLKIDRGMFNLPSRISHHHYDANMQQIINAIDHLSGHTHWRDQSVFNIGGQGRGVGVDVLRTETTQAKEQVCLSAWAKREQCSMVMDMLLDAGAPGLNIAYARFNAAGADAYLAGARINEEYGMLQCVTGANVAREICNLVERDAEQRGLKDMCITLREVPRIATYIPGRKDFREPANIALAS</sequence>
<feature type="transmembrane region" description="Helical" evidence="1">
    <location>
        <begin position="26"/>
        <end position="46"/>
    </location>
</feature>
<keyword evidence="1" id="KW-1133">Transmembrane helix</keyword>
<feature type="transmembrane region" description="Helical" evidence="1">
    <location>
        <begin position="590"/>
        <end position="613"/>
    </location>
</feature>
<feature type="transmembrane region" description="Helical" evidence="1">
    <location>
        <begin position="505"/>
        <end position="525"/>
    </location>
</feature>
<feature type="transmembrane region" description="Helical" evidence="1">
    <location>
        <begin position="561"/>
        <end position="584"/>
    </location>
</feature>
<dbReference type="AlphaFoldDB" id="A0A812IT78"/>
<feature type="transmembrane region" description="Helical" evidence="1">
    <location>
        <begin position="466"/>
        <end position="485"/>
    </location>
</feature>
<feature type="transmembrane region" description="Helical" evidence="1">
    <location>
        <begin position="143"/>
        <end position="167"/>
    </location>
</feature>
<proteinExistence type="predicted"/>
<feature type="transmembrane region" description="Helical" evidence="1">
    <location>
        <begin position="52"/>
        <end position="72"/>
    </location>
</feature>
<dbReference type="SUPFAM" id="SSF54913">
    <property type="entry name" value="GlnB-like"/>
    <property type="match status" value="2"/>
</dbReference>
<evidence type="ECO:0000256" key="1">
    <source>
        <dbReference type="SAM" id="Phobius"/>
    </source>
</evidence>
<feature type="transmembrane region" description="Helical" evidence="1">
    <location>
        <begin position="99"/>
        <end position="123"/>
    </location>
</feature>
<feature type="transmembrane region" description="Helical" evidence="1">
    <location>
        <begin position="377"/>
        <end position="396"/>
    </location>
</feature>
<organism evidence="2 3">
    <name type="scientific">Symbiodinium pilosum</name>
    <name type="common">Dinoflagellate</name>
    <dbReference type="NCBI Taxonomy" id="2952"/>
    <lineage>
        <taxon>Eukaryota</taxon>
        <taxon>Sar</taxon>
        <taxon>Alveolata</taxon>
        <taxon>Dinophyceae</taxon>
        <taxon>Suessiales</taxon>
        <taxon>Symbiodiniaceae</taxon>
        <taxon>Symbiodinium</taxon>
    </lineage>
</organism>
<accession>A0A812IT78</accession>
<dbReference type="Pfam" id="PF07556">
    <property type="entry name" value="DUF1538"/>
    <property type="match status" value="2"/>
</dbReference>
<name>A0A812IT78_SYMPI</name>
<keyword evidence="1" id="KW-0472">Membrane</keyword>
<dbReference type="InterPro" id="IPR011435">
    <property type="entry name" value="UmpAB"/>
</dbReference>
<gene>
    <name evidence="2" type="primary">umpB</name>
    <name evidence="2" type="ORF">SPIL2461_LOCUS158</name>
</gene>
<reference evidence="2" key="1">
    <citation type="submission" date="2021-02" db="EMBL/GenBank/DDBJ databases">
        <authorList>
            <person name="Dougan E. K."/>
            <person name="Rhodes N."/>
            <person name="Thang M."/>
            <person name="Chan C."/>
        </authorList>
    </citation>
    <scope>NUCLEOTIDE SEQUENCE</scope>
</reference>
<dbReference type="Proteomes" id="UP000649617">
    <property type="component" value="Unassembled WGS sequence"/>
</dbReference>
<keyword evidence="3" id="KW-1185">Reference proteome</keyword>